<proteinExistence type="predicted"/>
<organism evidence="1 2">
    <name type="scientific">Candidatus Iainarchaeum sp</name>
    <dbReference type="NCBI Taxonomy" id="3101447"/>
    <lineage>
        <taxon>Archaea</taxon>
        <taxon>Candidatus Iainarchaeota</taxon>
        <taxon>Candidatus Iainarchaeia</taxon>
        <taxon>Candidatus Iainarchaeales</taxon>
        <taxon>Candidatus Iainarchaeaceae</taxon>
        <taxon>Candidatus Iainarchaeum</taxon>
    </lineage>
</organism>
<evidence type="ECO:0000313" key="2">
    <source>
        <dbReference type="Proteomes" id="UP000277633"/>
    </source>
</evidence>
<evidence type="ECO:0000313" key="1">
    <source>
        <dbReference type="EMBL" id="RLG69510.1"/>
    </source>
</evidence>
<name>A0A497JF87_9ARCH</name>
<accession>A0A497JF87</accession>
<protein>
    <submittedName>
        <fullName evidence="1">Uncharacterized protein</fullName>
    </submittedName>
</protein>
<sequence>MIVQALKFLEWARGKDTFCVQDATRILEGSESYAKLFLHRLVKRGLVKRVTKNVYTVKHDVWVVASNIVAPCYISFWSAAHYYGFTEQILNTIFVAVPFSKREVEFEGYKIKFVELEEFFGYKKERTGAGSVFIAEQEKLLIDAFLKPNYCGNFDEIIKVYENAKISEERIVEYLKRVKKQAVVKRVGYLLEKVRGIDISKHFGLDRNYVILNPFEKGWSKVESKWRVKL</sequence>
<gene>
    <name evidence="1" type="ORF">DRO07_02170</name>
</gene>
<dbReference type="EMBL" id="QMWO01000071">
    <property type="protein sequence ID" value="RLG69510.1"/>
    <property type="molecule type" value="Genomic_DNA"/>
</dbReference>
<dbReference type="Proteomes" id="UP000277633">
    <property type="component" value="Unassembled WGS sequence"/>
</dbReference>
<comment type="caution">
    <text evidence="1">The sequence shown here is derived from an EMBL/GenBank/DDBJ whole genome shotgun (WGS) entry which is preliminary data.</text>
</comment>
<reference evidence="1 2" key="1">
    <citation type="submission" date="2018-06" db="EMBL/GenBank/DDBJ databases">
        <title>Extensive metabolic versatility and redundancy in microbially diverse, dynamic hydrothermal sediments.</title>
        <authorList>
            <person name="Dombrowski N."/>
            <person name="Teske A."/>
            <person name="Baker B.J."/>
        </authorList>
    </citation>
    <scope>NUCLEOTIDE SEQUENCE [LARGE SCALE GENOMIC DNA]</scope>
    <source>
        <strain evidence="1">B9_G13</strain>
    </source>
</reference>
<dbReference type="AlphaFoldDB" id="A0A497JF87"/>